<dbReference type="Proteomes" id="UP000640052">
    <property type="component" value="Unassembled WGS sequence"/>
</dbReference>
<proteinExistence type="predicted"/>
<evidence type="ECO:0000313" key="1">
    <source>
        <dbReference type="EMBL" id="GIH25917.1"/>
    </source>
</evidence>
<reference evidence="1" key="1">
    <citation type="submission" date="2021-01" db="EMBL/GenBank/DDBJ databases">
        <title>Whole genome shotgun sequence of Acrocarpospora phusangensis NBRC 108782.</title>
        <authorList>
            <person name="Komaki H."/>
            <person name="Tamura T."/>
        </authorList>
    </citation>
    <scope>NUCLEOTIDE SEQUENCE</scope>
    <source>
        <strain evidence="1">NBRC 108782</strain>
    </source>
</reference>
<dbReference type="RefSeq" id="WP_204042614.1">
    <property type="nucleotide sequence ID" value="NZ_BOOA01000034.1"/>
</dbReference>
<name>A0A919QGR1_9ACTN</name>
<protein>
    <submittedName>
        <fullName evidence="1">Uncharacterized protein</fullName>
    </submittedName>
</protein>
<comment type="caution">
    <text evidence="1">The sequence shown here is derived from an EMBL/GenBank/DDBJ whole genome shotgun (WGS) entry which is preliminary data.</text>
</comment>
<dbReference type="AlphaFoldDB" id="A0A919QGR1"/>
<gene>
    <name evidence="1" type="ORF">Aph01nite_42270</name>
</gene>
<keyword evidence="2" id="KW-1185">Reference proteome</keyword>
<evidence type="ECO:0000313" key="2">
    <source>
        <dbReference type="Proteomes" id="UP000640052"/>
    </source>
</evidence>
<accession>A0A919QGR1</accession>
<organism evidence="1 2">
    <name type="scientific">Acrocarpospora phusangensis</name>
    <dbReference type="NCBI Taxonomy" id="1070424"/>
    <lineage>
        <taxon>Bacteria</taxon>
        <taxon>Bacillati</taxon>
        <taxon>Actinomycetota</taxon>
        <taxon>Actinomycetes</taxon>
        <taxon>Streptosporangiales</taxon>
        <taxon>Streptosporangiaceae</taxon>
        <taxon>Acrocarpospora</taxon>
    </lineage>
</organism>
<dbReference type="EMBL" id="BOOA01000034">
    <property type="protein sequence ID" value="GIH25917.1"/>
    <property type="molecule type" value="Genomic_DNA"/>
</dbReference>
<sequence>MAAFDDRLRLLLAGPGQSSALLVRSFLYGLRAGLAELPPDDQGVEEAAALVTAIGDLLDGHPPITPALAAPAPAPVVPVADVQPPDALLNALAELRDAVLRDTGEPAAAGPHDDAAQVWTTLHLATLRLPRADAETVRDQAAEIAGRNGAVLTTPAPEDTVAGLTSERLVPGLRIADQVVAPGLSVSPAGRPHPLLRPAGSDVATAPLHALAGQVLTLAERDPWLRHCLQVLEFLGLCELAKPAERRKFGDHLVRRQHAAAGAEPYTAEWLDALVRLHEAVCSAVHLPPAPDDSWWGERRTACHQALAAAARATPDGSVKFPPARYKGVGDLTRQDIAIQLPQRSGQVLACVKAWSRIGGAESQGRVIYAG</sequence>